<keyword evidence="2" id="KW-1133">Transmembrane helix</keyword>
<feature type="region of interest" description="Disordered" evidence="1">
    <location>
        <begin position="113"/>
        <end position="137"/>
    </location>
</feature>
<dbReference type="InterPro" id="IPR018929">
    <property type="entry name" value="DUF2510"/>
</dbReference>
<dbReference type="Proteomes" id="UP000516117">
    <property type="component" value="Chromosome"/>
</dbReference>
<protein>
    <submittedName>
        <fullName evidence="4">DUF2510 domain-containing protein</fullName>
    </submittedName>
</protein>
<evidence type="ECO:0000256" key="2">
    <source>
        <dbReference type="SAM" id="Phobius"/>
    </source>
</evidence>
<dbReference type="RefSeq" id="WP_187721182.1">
    <property type="nucleotide sequence ID" value="NZ_CP060789.1"/>
</dbReference>
<dbReference type="AlphaFoldDB" id="A0A7H0H697"/>
<feature type="transmembrane region" description="Helical" evidence="2">
    <location>
        <begin position="77"/>
        <end position="97"/>
    </location>
</feature>
<sequence>MFRIVAEDTARTRLSRTPVGSPWPRRHLDFTPMAKPGWYPDPEGRPGHYRHWDGARWGVSTTRAPGAPDPTKPNLSLVPVIVVIGLVVIALTAWGLVRLPPLSGLTDATPPFSPLPVQDDGPIRSTPAALPSPSPLVDCPAVTPTTAAAAGRDRVVATGGGLAFDIPTGWEPSAYTVSRVLTDQAGAVRASPDGGSWISFLAVGEVGDLDGFGDIASAAHHVVDCHVTGGSFSGYDSHTVLESRATTVGGQDAWQVRVHATSTRAPGGGATFEAIAVDTGDADLSVFWGGIVDADPTGSDGLTTAVASLRTAR</sequence>
<evidence type="ECO:0000256" key="1">
    <source>
        <dbReference type="SAM" id="MobiDB-lite"/>
    </source>
</evidence>
<keyword evidence="5" id="KW-1185">Reference proteome</keyword>
<reference evidence="4 5" key="1">
    <citation type="submission" date="2020-08" db="EMBL/GenBank/DDBJ databases">
        <title>Genome sequence of Tessaracoccus defluvii JCM 17540T.</title>
        <authorList>
            <person name="Hyun D.-W."/>
            <person name="Bae J.-W."/>
        </authorList>
    </citation>
    <scope>NUCLEOTIDE SEQUENCE [LARGE SCALE GENOMIC DNA]</scope>
    <source>
        <strain evidence="4 5">JCM 17540</strain>
    </source>
</reference>
<keyword evidence="2" id="KW-0472">Membrane</keyword>
<keyword evidence="2" id="KW-0812">Transmembrane</keyword>
<gene>
    <name evidence="4" type="ORF">H9L22_00560</name>
</gene>
<dbReference type="EMBL" id="CP060789">
    <property type="protein sequence ID" value="QNP56063.1"/>
    <property type="molecule type" value="Genomic_DNA"/>
</dbReference>
<dbReference type="Pfam" id="PF10708">
    <property type="entry name" value="DUF2510"/>
    <property type="match status" value="1"/>
</dbReference>
<dbReference type="KEGG" id="tdf:H9L22_00560"/>
<organism evidence="4 5">
    <name type="scientific">Tessaracoccus defluvii</name>
    <dbReference type="NCBI Taxonomy" id="1285901"/>
    <lineage>
        <taxon>Bacteria</taxon>
        <taxon>Bacillati</taxon>
        <taxon>Actinomycetota</taxon>
        <taxon>Actinomycetes</taxon>
        <taxon>Propionibacteriales</taxon>
        <taxon>Propionibacteriaceae</taxon>
        <taxon>Tessaracoccus</taxon>
    </lineage>
</organism>
<evidence type="ECO:0000313" key="5">
    <source>
        <dbReference type="Proteomes" id="UP000516117"/>
    </source>
</evidence>
<evidence type="ECO:0000313" key="4">
    <source>
        <dbReference type="EMBL" id="QNP56063.1"/>
    </source>
</evidence>
<accession>A0A7H0H697</accession>
<proteinExistence type="predicted"/>
<feature type="domain" description="DUF2510" evidence="3">
    <location>
        <begin position="36"/>
        <end position="69"/>
    </location>
</feature>
<name>A0A7H0H697_9ACTN</name>
<evidence type="ECO:0000259" key="3">
    <source>
        <dbReference type="Pfam" id="PF10708"/>
    </source>
</evidence>